<evidence type="ECO:0000256" key="18">
    <source>
        <dbReference type="SAM" id="Coils"/>
    </source>
</evidence>
<feature type="region of interest" description="Disordered" evidence="19">
    <location>
        <begin position="794"/>
        <end position="865"/>
    </location>
</feature>
<feature type="compositionally biased region" description="Polar residues" evidence="19">
    <location>
        <begin position="558"/>
        <end position="579"/>
    </location>
</feature>
<evidence type="ECO:0000256" key="8">
    <source>
        <dbReference type="ARBA" id="ARBA00022737"/>
    </source>
</evidence>
<keyword evidence="22" id="KW-1185">Reference proteome</keyword>
<comment type="similarity">
    <text evidence="3 15">Belongs to the protein kinase superfamily. STE Ser/Thr protein kinase family. MAP kinase kinase kinase subfamily.</text>
</comment>
<dbReference type="EC" id="2.7.11.25" evidence="4 15"/>
<feature type="region of interest" description="Disordered" evidence="19">
    <location>
        <begin position="698"/>
        <end position="781"/>
    </location>
</feature>
<comment type="catalytic activity">
    <reaction evidence="13">
        <text>L-threonyl-[protein] + ATP = O-phospho-L-threonyl-[protein] + ADP + H(+)</text>
        <dbReference type="Rhea" id="RHEA:46608"/>
        <dbReference type="Rhea" id="RHEA-COMP:11060"/>
        <dbReference type="Rhea" id="RHEA-COMP:11605"/>
        <dbReference type="ChEBI" id="CHEBI:15378"/>
        <dbReference type="ChEBI" id="CHEBI:30013"/>
        <dbReference type="ChEBI" id="CHEBI:30616"/>
        <dbReference type="ChEBI" id="CHEBI:61977"/>
        <dbReference type="ChEBI" id="CHEBI:456216"/>
        <dbReference type="EC" id="2.7.11.25"/>
    </reaction>
</comment>
<accession>A0AA88XLL2</accession>
<evidence type="ECO:0000313" key="21">
    <source>
        <dbReference type="EMBL" id="KAK3083367.1"/>
    </source>
</evidence>
<dbReference type="GO" id="GO:0005524">
    <property type="term" value="F:ATP binding"/>
    <property type="evidence" value="ECO:0007669"/>
    <property type="project" value="UniProtKB-KW"/>
</dbReference>
<evidence type="ECO:0000256" key="7">
    <source>
        <dbReference type="ARBA" id="ARBA00022679"/>
    </source>
</evidence>
<evidence type="ECO:0000256" key="9">
    <source>
        <dbReference type="ARBA" id="ARBA00022741"/>
    </source>
</evidence>
<keyword evidence="5" id="KW-0963">Cytoplasm</keyword>
<keyword evidence="9 15" id="KW-0547">Nucleotide-binding</keyword>
<dbReference type="Proteomes" id="UP001186944">
    <property type="component" value="Unassembled WGS sequence"/>
</dbReference>
<sequence>MTLERNLQPQYTPDIMSQRHTATSGRHHPPATSGCHHPPATSGCHHPPATSRQLEVPHPRDEPINSRNSPTTLNVLSNSSDFEFSNSMLQLGHDTDQLSLTEKSDTSDSPTSPTVPHSAPVSPAHRISSTHRPHEDIDVQYPDPAQRGFFEGLLGCLRPVWTIIGKATAAELKQQDDWEIPFENITDLQWLGSGAQGAVFLGKLNGEEVAVKKVREVKETDIKNLRRLNHPNIITFKGVCTQAPCYCIIMEYCPYGQLYEILRDGKEIPPALILDWSKQIASGMNYLHSHKIIHRDLKSPNVLIAKSDIVKISDFGTSKTWNEKSTKMSFAGTVAWMAPEVIRNEPCSEKVDIWSFGVVLWELLSGEIPYKDVDSSAIIWGVGSNSLHLPVPSTCPEGFKLLMRQCWAAKTRNRPSFRQILMHLEIASPELLSLTHKDFISAQAVWKEEIREQLQLIRCEGKHMPHLEEELIKRRREELRHAQDVREHYERKLERANNLYMELTACMLQLEKRERELIKREQQLAMYAKKRKSIVRPVIRAQERLERLSKKRAYKSGSELTSPDNGNMDSSMTTSSEQVIPSPVKSRMRKSRHRRSNSKGSLSSIMGSPSKSQTKEAMHEELHSTQYHLQHCDESQITPRVFRYLGPGTAIRAYKSNNDDEENSEIDEDKHPDDLDQNDVNDVCFGCDGNCTDRMCRSKNSSQGSADVESNEGESPITPPTSSQNLYSIVENKNMENKSKTSSSVENSGTSNSTQDKDSNENLNCPADTELTQTSSGQGGDSIIIHDLAREDNSVMSESVKRVSSDSDILRSPKRLHNQNHLSSIESIGSVPLRHRDSRRSTARKNSEESWSEEEGEVSDEDRIRHNRQSYCSTLSSEGVLSEEENTSEHSIYNRDGLLSTNSSENLQMELANCAVISDGLSDKELTVRRMRSQVSTSPERVFQNSDSSSESDECSDITVSTTVHRT</sequence>
<keyword evidence="11 15" id="KW-0067">ATP-binding</keyword>
<feature type="compositionally biased region" description="Polar residues" evidence="19">
    <location>
        <begin position="933"/>
        <end position="945"/>
    </location>
</feature>
<evidence type="ECO:0000313" key="22">
    <source>
        <dbReference type="Proteomes" id="UP001186944"/>
    </source>
</evidence>
<dbReference type="SMART" id="SM00220">
    <property type="entry name" value="S_TKc"/>
    <property type="match status" value="1"/>
</dbReference>
<dbReference type="GO" id="GO:0004709">
    <property type="term" value="F:MAP kinase kinase kinase activity"/>
    <property type="evidence" value="ECO:0007669"/>
    <property type="project" value="UniProtKB-EC"/>
</dbReference>
<feature type="region of interest" description="Disordered" evidence="19">
    <location>
        <begin position="931"/>
        <end position="967"/>
    </location>
</feature>
<comment type="catalytic activity">
    <reaction evidence="14">
        <text>L-seryl-[protein] + ATP = O-phospho-L-seryl-[protein] + ADP + H(+)</text>
        <dbReference type="Rhea" id="RHEA:17989"/>
        <dbReference type="Rhea" id="RHEA-COMP:9863"/>
        <dbReference type="Rhea" id="RHEA-COMP:11604"/>
        <dbReference type="ChEBI" id="CHEBI:15378"/>
        <dbReference type="ChEBI" id="CHEBI:29999"/>
        <dbReference type="ChEBI" id="CHEBI:30616"/>
        <dbReference type="ChEBI" id="CHEBI:83421"/>
        <dbReference type="ChEBI" id="CHEBI:456216"/>
        <dbReference type="EC" id="2.7.11.25"/>
    </reaction>
</comment>
<evidence type="ECO:0000256" key="17">
    <source>
        <dbReference type="PIRSR" id="PIRSR038165-51"/>
    </source>
</evidence>
<feature type="region of interest" description="Disordered" evidence="19">
    <location>
        <begin position="653"/>
        <end position="679"/>
    </location>
</feature>
<dbReference type="PANTHER" id="PTHR44329:SF304">
    <property type="entry name" value="MITOGEN-ACTIVATED PROTEIN KINASE KINASE KINASE 13-LIKE ISOFORM X1"/>
    <property type="match status" value="1"/>
</dbReference>
<keyword evidence="8" id="KW-0677">Repeat</keyword>
<evidence type="ECO:0000256" key="19">
    <source>
        <dbReference type="SAM" id="MobiDB-lite"/>
    </source>
</evidence>
<feature type="active site" description="Proton acceptor" evidence="16">
    <location>
        <position position="296"/>
    </location>
</feature>
<feature type="compositionally biased region" description="Polar residues" evidence="19">
    <location>
        <begin position="958"/>
        <end position="967"/>
    </location>
</feature>
<dbReference type="InterPro" id="IPR017419">
    <property type="entry name" value="MAP3K12_MAP3K13"/>
</dbReference>
<feature type="region of interest" description="Disordered" evidence="19">
    <location>
        <begin position="550"/>
        <end position="624"/>
    </location>
</feature>
<dbReference type="Gene3D" id="1.10.510.10">
    <property type="entry name" value="Transferase(Phosphotransferase) domain 1"/>
    <property type="match status" value="1"/>
</dbReference>
<name>A0AA88XLL2_PINIB</name>
<dbReference type="Gene3D" id="3.30.200.20">
    <property type="entry name" value="Phosphorylase Kinase, domain 1"/>
    <property type="match status" value="1"/>
</dbReference>
<feature type="compositionally biased region" description="Basic and acidic residues" evidence="19">
    <location>
        <begin position="613"/>
        <end position="623"/>
    </location>
</feature>
<dbReference type="SUPFAM" id="SSF56112">
    <property type="entry name" value="Protein kinase-like (PK-like)"/>
    <property type="match status" value="1"/>
</dbReference>
<dbReference type="InterPro" id="IPR011009">
    <property type="entry name" value="Kinase-like_dom_sf"/>
</dbReference>
<evidence type="ECO:0000256" key="10">
    <source>
        <dbReference type="ARBA" id="ARBA00022777"/>
    </source>
</evidence>
<comment type="caution">
    <text evidence="21">The sequence shown here is derived from an EMBL/GenBank/DDBJ whole genome shotgun (WGS) entry which is preliminary data.</text>
</comment>
<evidence type="ECO:0000256" key="16">
    <source>
        <dbReference type="PIRSR" id="PIRSR038165-50"/>
    </source>
</evidence>
<dbReference type="Pfam" id="PF07714">
    <property type="entry name" value="PK_Tyr_Ser-Thr"/>
    <property type="match status" value="1"/>
</dbReference>
<dbReference type="GO" id="GO:0016020">
    <property type="term" value="C:membrane"/>
    <property type="evidence" value="ECO:0007669"/>
    <property type="project" value="UniProtKB-SubCell"/>
</dbReference>
<evidence type="ECO:0000256" key="15">
    <source>
        <dbReference type="PIRNR" id="PIRNR038165"/>
    </source>
</evidence>
<keyword evidence="10 15" id="KW-0418">Kinase</keyword>
<comment type="subcellular location">
    <subcellularLocation>
        <location evidence="2">Cytoplasm</location>
    </subcellularLocation>
    <subcellularLocation>
        <location evidence="1">Membrane</location>
    </subcellularLocation>
</comment>
<feature type="coiled-coil region" evidence="18">
    <location>
        <begin position="472"/>
        <end position="513"/>
    </location>
</feature>
<feature type="domain" description="Protein kinase" evidence="20">
    <location>
        <begin position="185"/>
        <end position="426"/>
    </location>
</feature>
<feature type="compositionally biased region" description="Basic and acidic residues" evidence="19">
    <location>
        <begin position="55"/>
        <end position="64"/>
    </location>
</feature>
<dbReference type="PROSITE" id="PS00108">
    <property type="entry name" value="PROTEIN_KINASE_ST"/>
    <property type="match status" value="1"/>
</dbReference>
<feature type="compositionally biased region" description="Polar residues" evidence="19">
    <location>
        <begin position="1"/>
        <end position="11"/>
    </location>
</feature>
<keyword evidence="12" id="KW-0472">Membrane</keyword>
<feature type="region of interest" description="Disordered" evidence="19">
    <location>
        <begin position="1"/>
        <end position="78"/>
    </location>
</feature>
<evidence type="ECO:0000256" key="3">
    <source>
        <dbReference type="ARBA" id="ARBA00006529"/>
    </source>
</evidence>
<dbReference type="PROSITE" id="PS50011">
    <property type="entry name" value="PROTEIN_KINASE_DOM"/>
    <property type="match status" value="1"/>
</dbReference>
<dbReference type="PRINTS" id="PR00109">
    <property type="entry name" value="TYRKINASE"/>
</dbReference>
<evidence type="ECO:0000256" key="1">
    <source>
        <dbReference type="ARBA" id="ARBA00004370"/>
    </source>
</evidence>
<dbReference type="CDD" id="cd14059">
    <property type="entry name" value="STKc_MAP3K12_13"/>
    <property type="match status" value="1"/>
</dbReference>
<feature type="binding site" evidence="17">
    <location>
        <begin position="191"/>
        <end position="199"/>
    </location>
    <ligand>
        <name>ATP</name>
        <dbReference type="ChEBI" id="CHEBI:30616"/>
    </ligand>
</feature>
<evidence type="ECO:0000259" key="20">
    <source>
        <dbReference type="PROSITE" id="PS50011"/>
    </source>
</evidence>
<dbReference type="InterPro" id="IPR001245">
    <property type="entry name" value="Ser-Thr/Tyr_kinase_cat_dom"/>
</dbReference>
<feature type="compositionally biased region" description="Polar residues" evidence="19">
    <location>
        <begin position="65"/>
        <end position="78"/>
    </location>
</feature>
<evidence type="ECO:0000256" key="6">
    <source>
        <dbReference type="ARBA" id="ARBA00022527"/>
    </source>
</evidence>
<dbReference type="GO" id="GO:0005737">
    <property type="term" value="C:cytoplasm"/>
    <property type="evidence" value="ECO:0007669"/>
    <property type="project" value="UniProtKB-SubCell"/>
</dbReference>
<dbReference type="PIRSF" id="PIRSF038165">
    <property type="entry name" value="MAPKKK12_MAPKKK13"/>
    <property type="match status" value="1"/>
</dbReference>
<feature type="compositionally biased region" description="Basic residues" evidence="19">
    <location>
        <begin position="586"/>
        <end position="597"/>
    </location>
</feature>
<organism evidence="21 22">
    <name type="scientific">Pinctada imbricata</name>
    <name type="common">Atlantic pearl-oyster</name>
    <name type="synonym">Pinctada martensii</name>
    <dbReference type="NCBI Taxonomy" id="66713"/>
    <lineage>
        <taxon>Eukaryota</taxon>
        <taxon>Metazoa</taxon>
        <taxon>Spiralia</taxon>
        <taxon>Lophotrochozoa</taxon>
        <taxon>Mollusca</taxon>
        <taxon>Bivalvia</taxon>
        <taxon>Autobranchia</taxon>
        <taxon>Pteriomorphia</taxon>
        <taxon>Pterioida</taxon>
        <taxon>Pterioidea</taxon>
        <taxon>Pteriidae</taxon>
        <taxon>Pinctada</taxon>
    </lineage>
</organism>
<dbReference type="AlphaFoldDB" id="A0AA88XLL2"/>
<feature type="compositionally biased region" description="Polar residues" evidence="19">
    <location>
        <begin position="602"/>
        <end position="612"/>
    </location>
</feature>
<feature type="compositionally biased region" description="Acidic residues" evidence="19">
    <location>
        <begin position="850"/>
        <end position="860"/>
    </location>
</feature>
<keyword evidence="7 15" id="KW-0808">Transferase</keyword>
<evidence type="ECO:0000256" key="11">
    <source>
        <dbReference type="ARBA" id="ARBA00022840"/>
    </source>
</evidence>
<evidence type="ECO:0000256" key="4">
    <source>
        <dbReference type="ARBA" id="ARBA00012406"/>
    </source>
</evidence>
<feature type="compositionally biased region" description="Low complexity" evidence="19">
    <location>
        <begin position="740"/>
        <end position="754"/>
    </location>
</feature>
<dbReference type="InterPro" id="IPR008271">
    <property type="entry name" value="Ser/Thr_kinase_AS"/>
</dbReference>
<dbReference type="PANTHER" id="PTHR44329">
    <property type="entry name" value="SERINE/THREONINE-PROTEIN KINASE TNNI3K-RELATED"/>
    <property type="match status" value="1"/>
</dbReference>
<proteinExistence type="inferred from homology"/>
<protein>
    <recommendedName>
        <fullName evidence="4 15">Mitogen-activated protein kinase kinase kinase</fullName>
        <ecNumber evidence="4 15">2.7.11.25</ecNumber>
    </recommendedName>
</protein>
<evidence type="ECO:0000256" key="2">
    <source>
        <dbReference type="ARBA" id="ARBA00004496"/>
    </source>
</evidence>
<evidence type="ECO:0000256" key="13">
    <source>
        <dbReference type="ARBA" id="ARBA00047559"/>
    </source>
</evidence>
<keyword evidence="6 15" id="KW-0723">Serine/threonine-protein kinase</keyword>
<dbReference type="FunFam" id="3.30.200.20:FF:000095">
    <property type="entry name" value="Mitogen-activated protein kinase kinase kinase 12"/>
    <property type="match status" value="1"/>
</dbReference>
<dbReference type="InterPro" id="IPR000719">
    <property type="entry name" value="Prot_kinase_dom"/>
</dbReference>
<dbReference type="InterPro" id="IPR051681">
    <property type="entry name" value="Ser/Thr_Kinases-Pseudokinases"/>
</dbReference>
<evidence type="ECO:0000256" key="14">
    <source>
        <dbReference type="ARBA" id="ARBA00048329"/>
    </source>
</evidence>
<feature type="region of interest" description="Disordered" evidence="19">
    <location>
        <begin position="100"/>
        <end position="140"/>
    </location>
</feature>
<feature type="compositionally biased region" description="Basic and acidic residues" evidence="19">
    <location>
        <begin position="794"/>
        <end position="811"/>
    </location>
</feature>
<feature type="binding site" evidence="17">
    <location>
        <position position="212"/>
    </location>
    <ligand>
        <name>ATP</name>
        <dbReference type="ChEBI" id="CHEBI:30616"/>
    </ligand>
</feature>
<keyword evidence="18" id="KW-0175">Coiled coil</keyword>
<reference evidence="21" key="1">
    <citation type="submission" date="2019-08" db="EMBL/GenBank/DDBJ databases">
        <title>The improved chromosome-level genome for the pearl oyster Pinctada fucata martensii using PacBio sequencing and Hi-C.</title>
        <authorList>
            <person name="Zheng Z."/>
        </authorList>
    </citation>
    <scope>NUCLEOTIDE SEQUENCE</scope>
    <source>
        <strain evidence="21">ZZ-2019</strain>
        <tissue evidence="21">Adductor muscle</tissue>
    </source>
</reference>
<evidence type="ECO:0000256" key="12">
    <source>
        <dbReference type="ARBA" id="ARBA00023136"/>
    </source>
</evidence>
<evidence type="ECO:0000256" key="5">
    <source>
        <dbReference type="ARBA" id="ARBA00022490"/>
    </source>
</evidence>
<dbReference type="EMBL" id="VSWD01000014">
    <property type="protein sequence ID" value="KAK3083367.1"/>
    <property type="molecule type" value="Genomic_DNA"/>
</dbReference>
<dbReference type="FunFam" id="1.10.510.10:FF:000087">
    <property type="entry name" value="Mitogen-activated protein kinase kinase kinase 12"/>
    <property type="match status" value="1"/>
</dbReference>
<gene>
    <name evidence="21" type="ORF">FSP39_020875</name>
</gene>